<dbReference type="OrthoDB" id="691528at2759"/>
<dbReference type="Pfam" id="PF12609">
    <property type="entry name" value="DUF3774"/>
    <property type="match status" value="1"/>
</dbReference>
<feature type="signal peptide" evidence="1">
    <location>
        <begin position="1"/>
        <end position="19"/>
    </location>
</feature>
<accession>A0A835GVB8</accession>
<keyword evidence="4" id="KW-1185">Reference proteome</keyword>
<reference evidence="2 4" key="1">
    <citation type="submission" date="2020-10" db="EMBL/GenBank/DDBJ databases">
        <title>The Coptis chinensis genome and diversification of protoberbering-type alkaloids.</title>
        <authorList>
            <person name="Wang B."/>
            <person name="Shu S."/>
            <person name="Song C."/>
            <person name="Liu Y."/>
        </authorList>
    </citation>
    <scope>NUCLEOTIDE SEQUENCE [LARGE SCALE GENOMIC DNA]</scope>
    <source>
        <strain evidence="2">HL-2020</strain>
        <tissue evidence="2">Leaf</tissue>
    </source>
</reference>
<evidence type="ECO:0000313" key="3">
    <source>
        <dbReference type="EMBL" id="KAF9588329.1"/>
    </source>
</evidence>
<gene>
    <name evidence="2" type="ORF">IFM89_003405</name>
    <name evidence="3" type="ORF">IFM89_008759</name>
</gene>
<evidence type="ECO:0008006" key="5">
    <source>
        <dbReference type="Google" id="ProtNLM"/>
    </source>
</evidence>
<evidence type="ECO:0000313" key="2">
    <source>
        <dbReference type="EMBL" id="KAF9587466.1"/>
    </source>
</evidence>
<dbReference type="Proteomes" id="UP000631114">
    <property type="component" value="Unassembled WGS sequence"/>
</dbReference>
<evidence type="ECO:0000313" key="4">
    <source>
        <dbReference type="Proteomes" id="UP000631114"/>
    </source>
</evidence>
<organism evidence="2 4">
    <name type="scientific">Coptis chinensis</name>
    <dbReference type="NCBI Taxonomy" id="261450"/>
    <lineage>
        <taxon>Eukaryota</taxon>
        <taxon>Viridiplantae</taxon>
        <taxon>Streptophyta</taxon>
        <taxon>Embryophyta</taxon>
        <taxon>Tracheophyta</taxon>
        <taxon>Spermatophyta</taxon>
        <taxon>Magnoliopsida</taxon>
        <taxon>Ranunculales</taxon>
        <taxon>Ranunculaceae</taxon>
        <taxon>Coptidoideae</taxon>
        <taxon>Coptis</taxon>
    </lineage>
</organism>
<dbReference type="PANTHER" id="PTHR33090">
    <property type="entry name" value="DUF3774 DOMAIN PROTEIN-RELATED"/>
    <property type="match status" value="1"/>
</dbReference>
<evidence type="ECO:0000256" key="1">
    <source>
        <dbReference type="SAM" id="SignalP"/>
    </source>
</evidence>
<proteinExistence type="predicted"/>
<dbReference type="InterPro" id="IPR022251">
    <property type="entry name" value="DUF3774_wound-induced"/>
</dbReference>
<keyword evidence="1" id="KW-0732">Signal</keyword>
<dbReference type="AlphaFoldDB" id="A0A835GVB8"/>
<protein>
    <recommendedName>
        <fullName evidence="5">Wound-responsive family protein</fullName>
    </recommendedName>
</protein>
<dbReference type="EMBL" id="JADFTS010000009">
    <property type="protein sequence ID" value="KAF9588329.1"/>
    <property type="molecule type" value="Genomic_DNA"/>
</dbReference>
<comment type="caution">
    <text evidence="2">The sequence shown here is derived from an EMBL/GenBank/DDBJ whole genome shotgun (WGS) entry which is preliminary data.</text>
</comment>
<feature type="chain" id="PRO_5036418060" description="Wound-responsive family protein" evidence="1">
    <location>
        <begin position="20"/>
        <end position="128"/>
    </location>
</feature>
<dbReference type="EMBL" id="JADFTS010000009">
    <property type="protein sequence ID" value="KAF9587466.1"/>
    <property type="molecule type" value="Genomic_DNA"/>
</dbReference>
<sequence length="128" mass="14256">MSSTSRAWVAALCVGAIEALKDQGLYRWNYAFRSLQDTAKNNIRSFSQAKRLSPTCSSMKSFGLLFVSSLFLFAACSLRQIQCAEKSCDLVRLGSFRHVTSLKGSESRLNFASTRIATHFQFEAGNRV</sequence>
<name>A0A835GVB8_9MAGN</name>